<feature type="compositionally biased region" description="Basic and acidic residues" evidence="1">
    <location>
        <begin position="23"/>
        <end position="37"/>
    </location>
</feature>
<dbReference type="EMBL" id="HBUF01640018">
    <property type="protein sequence ID" value="CAG6784817.1"/>
    <property type="molecule type" value="Transcribed_RNA"/>
</dbReference>
<feature type="region of interest" description="Disordered" evidence="1">
    <location>
        <begin position="1"/>
        <end position="127"/>
    </location>
</feature>
<reference evidence="2" key="1">
    <citation type="submission" date="2021-05" db="EMBL/GenBank/DDBJ databases">
        <authorList>
            <person name="Alioto T."/>
            <person name="Alioto T."/>
            <person name="Gomez Garrido J."/>
        </authorList>
    </citation>
    <scope>NUCLEOTIDE SEQUENCE</scope>
</reference>
<organism evidence="2">
    <name type="scientific">Cacopsylla melanoneura</name>
    <dbReference type="NCBI Taxonomy" id="428564"/>
    <lineage>
        <taxon>Eukaryota</taxon>
        <taxon>Metazoa</taxon>
        <taxon>Ecdysozoa</taxon>
        <taxon>Arthropoda</taxon>
        <taxon>Hexapoda</taxon>
        <taxon>Insecta</taxon>
        <taxon>Pterygota</taxon>
        <taxon>Neoptera</taxon>
        <taxon>Paraneoptera</taxon>
        <taxon>Hemiptera</taxon>
        <taxon>Sternorrhyncha</taxon>
        <taxon>Psylloidea</taxon>
        <taxon>Psyllidae</taxon>
        <taxon>Psyllinae</taxon>
        <taxon>Cacopsylla</taxon>
    </lineage>
</organism>
<dbReference type="AlphaFoldDB" id="A0A8D9BKP7"/>
<sequence>MSGTGRPSTGYCKGEGDQTGEESGERGRRRGEKENNRSEATGEAGKAEGETKNQRGENWTRITGEGESETGTGEGERNGSSRASSGAERRQVGQCGRVAEENPDQTGRERQTTRNEHRADQKESECHGETVRLRCTRVCTLCNAQTMLAVYHYYQV</sequence>
<name>A0A8D9BKP7_9HEMI</name>
<feature type="compositionally biased region" description="Basic and acidic residues" evidence="1">
    <location>
        <begin position="106"/>
        <end position="127"/>
    </location>
</feature>
<evidence type="ECO:0000256" key="1">
    <source>
        <dbReference type="SAM" id="MobiDB-lite"/>
    </source>
</evidence>
<accession>A0A8D9BKP7</accession>
<feature type="compositionally biased region" description="Basic and acidic residues" evidence="1">
    <location>
        <begin position="45"/>
        <end position="55"/>
    </location>
</feature>
<evidence type="ECO:0000313" key="2">
    <source>
        <dbReference type="EMBL" id="CAG6784817.1"/>
    </source>
</evidence>
<protein>
    <submittedName>
        <fullName evidence="2">Uncharacterized protein</fullName>
    </submittedName>
</protein>
<proteinExistence type="predicted"/>